<sequence>MTYVETRRHELRKRALLMIDGSLTTNQQSSEGGACVRVQQGGYWGFASATGASDAQAIERLKDRALRNAQAMAAFGPKEAAGLPGGTYKGRHAFQGRPAIGQKELVERLQAITDWCRSRYPDLKSVRVRAEDEHHDKHVTNSLGSDASQAIQRGMVSIAFTIDGADGTPVELVEGDSCKGSLADLDLGPAAWEARLDALHGHLQAKREAVHARGGLKTVVLGPALAGILAHEAMGHPCEADIVLGGAITGDLVGKSIASELVSMVDIAHTFRGEEAMVPVYVDDEGAPGQDAVLIDRGVLRGFMSSRETAAQLGIPVTGSARAYAPADEPLVRMRNTVILPGNDKLDDMIAGVDDGYYLLRTSNGQADTTTEFMFGVTLGYEIKGGKLGRAIRDTTLSGSAIKVLQAVDAVSSEVQWEARGYCGKKQVMVVSMGGPALRTRAQLGGE</sequence>
<dbReference type="PANTHER" id="PTHR30624:SF0">
    <property type="entry name" value="METALLOPROTEASE SLR0863"/>
    <property type="match status" value="1"/>
</dbReference>
<dbReference type="GO" id="GO:0005829">
    <property type="term" value="C:cytosol"/>
    <property type="evidence" value="ECO:0007669"/>
    <property type="project" value="TreeGrafter"/>
</dbReference>
<feature type="domain" description="Metalloprotease TldD/E N-terminal" evidence="5">
    <location>
        <begin position="7"/>
        <end position="69"/>
    </location>
</feature>
<dbReference type="PANTHER" id="PTHR30624">
    <property type="entry name" value="UNCHARACTERIZED PROTEIN TLDD AND PMBA"/>
    <property type="match status" value="1"/>
</dbReference>
<evidence type="ECO:0000259" key="5">
    <source>
        <dbReference type="Pfam" id="PF01523"/>
    </source>
</evidence>
<evidence type="ECO:0000256" key="1">
    <source>
        <dbReference type="ARBA" id="ARBA00005836"/>
    </source>
</evidence>
<evidence type="ECO:0000259" key="6">
    <source>
        <dbReference type="Pfam" id="PF19289"/>
    </source>
</evidence>
<dbReference type="InterPro" id="IPR036059">
    <property type="entry name" value="TldD/PmbA_sf"/>
</dbReference>
<evidence type="ECO:0000313" key="8">
    <source>
        <dbReference type="Proteomes" id="UP000617041"/>
    </source>
</evidence>
<dbReference type="Gene3D" id="3.30.2290.10">
    <property type="entry name" value="PmbA/TldD superfamily"/>
    <property type="match status" value="1"/>
</dbReference>
<keyword evidence="3" id="KW-0378">Hydrolase</keyword>
<dbReference type="Pfam" id="PF01523">
    <property type="entry name" value="PmbA_TldD_1st"/>
    <property type="match status" value="1"/>
</dbReference>
<dbReference type="SUPFAM" id="SSF111283">
    <property type="entry name" value="Putative modulator of DNA gyrase, PmbA/TldD"/>
    <property type="match status" value="1"/>
</dbReference>
<accession>A0A934UQZ6</accession>
<reference evidence="7" key="1">
    <citation type="submission" date="2020-12" db="EMBL/GenBank/DDBJ databases">
        <title>Ramlibacter sp. nov., isolated from a freshwater alga, Cryptomonas.</title>
        <authorList>
            <person name="Kim H.M."/>
            <person name="Jeon C.O."/>
        </authorList>
    </citation>
    <scope>NUCLEOTIDE SEQUENCE</scope>
    <source>
        <strain evidence="7">CrO1</strain>
    </source>
</reference>
<dbReference type="EMBL" id="JAEDAO010000001">
    <property type="protein sequence ID" value="MBK0392321.1"/>
    <property type="molecule type" value="Genomic_DNA"/>
</dbReference>
<comment type="similarity">
    <text evidence="1">Belongs to the peptidase U62 family.</text>
</comment>
<dbReference type="Proteomes" id="UP000617041">
    <property type="component" value="Unassembled WGS sequence"/>
</dbReference>
<dbReference type="GO" id="GO:0008237">
    <property type="term" value="F:metallopeptidase activity"/>
    <property type="evidence" value="ECO:0007669"/>
    <property type="project" value="UniProtKB-KW"/>
</dbReference>
<proteinExistence type="inferred from homology"/>
<evidence type="ECO:0000256" key="3">
    <source>
        <dbReference type="ARBA" id="ARBA00022801"/>
    </source>
</evidence>
<dbReference type="InterPro" id="IPR045569">
    <property type="entry name" value="Metalloprtase-TldD/E_C"/>
</dbReference>
<dbReference type="RefSeq" id="WP_200787261.1">
    <property type="nucleotide sequence ID" value="NZ_JAEDAO010000001.1"/>
</dbReference>
<dbReference type="InterPro" id="IPR002510">
    <property type="entry name" value="Metalloprtase-TldD/E_N"/>
</dbReference>
<dbReference type="Pfam" id="PF19289">
    <property type="entry name" value="PmbA_TldD_3rd"/>
    <property type="match status" value="1"/>
</dbReference>
<dbReference type="GO" id="GO:0006508">
    <property type="term" value="P:proteolysis"/>
    <property type="evidence" value="ECO:0007669"/>
    <property type="project" value="UniProtKB-KW"/>
</dbReference>
<evidence type="ECO:0000256" key="4">
    <source>
        <dbReference type="ARBA" id="ARBA00023049"/>
    </source>
</evidence>
<dbReference type="InterPro" id="IPR035068">
    <property type="entry name" value="TldD/PmbA_N"/>
</dbReference>
<keyword evidence="4" id="KW-0482">Metalloprotease</keyword>
<evidence type="ECO:0000313" key="7">
    <source>
        <dbReference type="EMBL" id="MBK0392321.1"/>
    </source>
</evidence>
<protein>
    <submittedName>
        <fullName evidence="7">TldD/PmbA family protein</fullName>
    </submittedName>
</protein>
<organism evidence="7 8">
    <name type="scientific">Ramlibacter algicola</name>
    <dbReference type="NCBI Taxonomy" id="2795217"/>
    <lineage>
        <taxon>Bacteria</taxon>
        <taxon>Pseudomonadati</taxon>
        <taxon>Pseudomonadota</taxon>
        <taxon>Betaproteobacteria</taxon>
        <taxon>Burkholderiales</taxon>
        <taxon>Comamonadaceae</taxon>
        <taxon>Ramlibacter</taxon>
    </lineage>
</organism>
<feature type="domain" description="Metalloprotease TldD/E C-terminal" evidence="6">
    <location>
        <begin position="218"/>
        <end position="440"/>
    </location>
</feature>
<dbReference type="InterPro" id="IPR051463">
    <property type="entry name" value="Peptidase_U62_metallo"/>
</dbReference>
<dbReference type="AlphaFoldDB" id="A0A934UQZ6"/>
<comment type="caution">
    <text evidence="7">The sequence shown here is derived from an EMBL/GenBank/DDBJ whole genome shotgun (WGS) entry which is preliminary data.</text>
</comment>
<keyword evidence="2" id="KW-0645">Protease</keyword>
<name>A0A934UQZ6_9BURK</name>
<gene>
    <name evidence="7" type="ORF">I8E28_06945</name>
</gene>
<evidence type="ECO:0000256" key="2">
    <source>
        <dbReference type="ARBA" id="ARBA00022670"/>
    </source>
</evidence>
<keyword evidence="8" id="KW-1185">Reference proteome</keyword>